<comment type="caution">
    <text evidence="1">The sequence shown here is derived from an EMBL/GenBank/DDBJ whole genome shotgun (WGS) entry which is preliminary data.</text>
</comment>
<protein>
    <recommendedName>
        <fullName evidence="3">DNA binding HTH domain-containing protein</fullName>
    </recommendedName>
</protein>
<proteinExistence type="predicted"/>
<organism evidence="1 2">
    <name type="scientific">Photobacterium piscicola</name>
    <dbReference type="NCBI Taxonomy" id="1378299"/>
    <lineage>
        <taxon>Bacteria</taxon>
        <taxon>Pseudomonadati</taxon>
        <taxon>Pseudomonadota</taxon>
        <taxon>Gammaproteobacteria</taxon>
        <taxon>Vibrionales</taxon>
        <taxon>Vibrionaceae</taxon>
        <taxon>Photobacterium</taxon>
    </lineage>
</organism>
<sequence>MNNQIDLQAVIKNKNNGVSLQHQASKLGLNYKTLCSRIARYKKKNGF</sequence>
<name>A0ABU6LJZ2_9GAMM</name>
<dbReference type="RefSeq" id="WP_327780047.1">
    <property type="nucleotide sequence ID" value="NZ_JAYXUD010000013.1"/>
</dbReference>
<dbReference type="EMBL" id="JAYXUD010000013">
    <property type="protein sequence ID" value="MEC6899863.1"/>
    <property type="molecule type" value="Genomic_DNA"/>
</dbReference>
<dbReference type="Proteomes" id="UP001339429">
    <property type="component" value="Unassembled WGS sequence"/>
</dbReference>
<accession>A0ABU6LJZ2</accession>
<reference evidence="1 2" key="1">
    <citation type="submission" date="2024-01" db="EMBL/GenBank/DDBJ databases">
        <title>Active colonisers of the gastrointestinal tract of Atlantic salmon farmed in a warm water region.</title>
        <authorList>
            <person name="Bowman J.P."/>
        </authorList>
    </citation>
    <scope>NUCLEOTIDE SEQUENCE [LARGE SCALE GENOMIC DNA]</scope>
    <source>
        <strain evidence="1 2">S4MW1</strain>
    </source>
</reference>
<evidence type="ECO:0000313" key="2">
    <source>
        <dbReference type="Proteomes" id="UP001339429"/>
    </source>
</evidence>
<evidence type="ECO:0000313" key="1">
    <source>
        <dbReference type="EMBL" id="MEC6899863.1"/>
    </source>
</evidence>
<gene>
    <name evidence="1" type="ORF">VXS00_14530</name>
</gene>
<keyword evidence="2" id="KW-1185">Reference proteome</keyword>
<evidence type="ECO:0008006" key="3">
    <source>
        <dbReference type="Google" id="ProtNLM"/>
    </source>
</evidence>